<protein>
    <submittedName>
        <fullName evidence="1">DivIVA domain-containing protein</fullName>
    </submittedName>
</protein>
<proteinExistence type="predicted"/>
<dbReference type="EMBL" id="CP087977">
    <property type="protein sequence ID" value="UUZ46325.1"/>
    <property type="molecule type" value="Genomic_DNA"/>
</dbReference>
<gene>
    <name evidence="1" type="ORF">LP422_11385</name>
</gene>
<dbReference type="Proteomes" id="UP001059663">
    <property type="component" value="Chromosome"/>
</dbReference>
<reference evidence="1" key="1">
    <citation type="submission" date="2021-11" db="EMBL/GenBank/DDBJ databases">
        <title>Study of the species diversity of bacterial strains isolated from a unique natural object - Shulgan-Tash cave (Bashkiria).</title>
        <authorList>
            <person name="Sazanova A.L."/>
            <person name="Chirak E.R."/>
            <person name="Safronova V.I."/>
        </authorList>
    </citation>
    <scope>NUCLEOTIDE SEQUENCE</scope>
    <source>
        <strain evidence="1">P1</strain>
    </source>
</reference>
<organism evidence="1 2">
    <name type="scientific">Janibacter limosus</name>
    <dbReference type="NCBI Taxonomy" id="53458"/>
    <lineage>
        <taxon>Bacteria</taxon>
        <taxon>Bacillati</taxon>
        <taxon>Actinomycetota</taxon>
        <taxon>Actinomycetes</taxon>
        <taxon>Micrococcales</taxon>
        <taxon>Intrasporangiaceae</taxon>
        <taxon>Janibacter</taxon>
    </lineage>
</organism>
<evidence type="ECO:0000313" key="1">
    <source>
        <dbReference type="EMBL" id="UUZ46325.1"/>
    </source>
</evidence>
<accession>A0AC61U8F0</accession>
<evidence type="ECO:0000313" key="2">
    <source>
        <dbReference type="Proteomes" id="UP001059663"/>
    </source>
</evidence>
<name>A0AC61U8F0_9MICO</name>
<sequence>MSSTGASRPTFTTTRFREGYAVGDVDAFPDAVFTAISTGQPVPPIAAAVFRPVRPETGYDMAEVDAFLDELEAGLTS</sequence>